<feature type="transmembrane region" description="Helical" evidence="1">
    <location>
        <begin position="15"/>
        <end position="33"/>
    </location>
</feature>
<dbReference type="RefSeq" id="WP_141275483.1">
    <property type="nucleotide sequence ID" value="NZ_BJMM01000017.1"/>
</dbReference>
<dbReference type="AlphaFoldDB" id="A0A4Y3R0I7"/>
<protein>
    <recommendedName>
        <fullName evidence="4">DUF3159 domain-containing protein</fullName>
    </recommendedName>
</protein>
<feature type="transmembrane region" description="Helical" evidence="1">
    <location>
        <begin position="187"/>
        <end position="206"/>
    </location>
</feature>
<feature type="transmembrane region" description="Helical" evidence="1">
    <location>
        <begin position="67"/>
        <end position="85"/>
    </location>
</feature>
<evidence type="ECO:0000313" key="2">
    <source>
        <dbReference type="EMBL" id="GEB50992.1"/>
    </source>
</evidence>
<evidence type="ECO:0000256" key="1">
    <source>
        <dbReference type="SAM" id="Phobius"/>
    </source>
</evidence>
<accession>A0A4Y3R0I7</accession>
<reference evidence="2 3" key="1">
    <citation type="submission" date="2019-06" db="EMBL/GenBank/DDBJ databases">
        <title>Whole genome shotgun sequence of Streptomyces cacaoi subsp. cacaoi NBRC 12748.</title>
        <authorList>
            <person name="Hosoyama A."/>
            <person name="Uohara A."/>
            <person name="Ohji S."/>
            <person name="Ichikawa N."/>
        </authorList>
    </citation>
    <scope>NUCLEOTIDE SEQUENCE [LARGE SCALE GENOMIC DNA]</scope>
    <source>
        <strain evidence="2 3">NBRC 12748</strain>
    </source>
</reference>
<dbReference type="EMBL" id="BJMM01000017">
    <property type="protein sequence ID" value="GEB50992.1"/>
    <property type="molecule type" value="Genomic_DNA"/>
</dbReference>
<evidence type="ECO:0008006" key="4">
    <source>
        <dbReference type="Google" id="ProtNLM"/>
    </source>
</evidence>
<keyword evidence="1" id="KW-0472">Membrane</keyword>
<proteinExistence type="predicted"/>
<sequence>MTAPAPAPRPGGRRLLLQLLVDVAAPVALFYVLRDLGASTFAALLAGAVLPVVAAGLYWLRDRRLEGMAAFMAGVMLAGMLVSLISGGTRFMLARDGWVTAVAGLFFLGSTAARRPLAYLGARPLLEGRFRSDGTPWETLWQTEPAFRRIWRVSTVIWGLALLADAAARIALSYTLPLDTVPALTGLLWPATLILLQLVNGIYYRAAGLWHLTSGRGRHTAETARAVRG</sequence>
<keyword evidence="1" id="KW-1133">Transmembrane helix</keyword>
<dbReference type="Proteomes" id="UP000319210">
    <property type="component" value="Unassembled WGS sequence"/>
</dbReference>
<feature type="transmembrane region" description="Helical" evidence="1">
    <location>
        <begin position="156"/>
        <end position="175"/>
    </location>
</feature>
<gene>
    <name evidence="2" type="ORF">SCA03_35430</name>
</gene>
<dbReference type="NCBIfam" id="NF041646">
    <property type="entry name" value="VC0807_fam"/>
    <property type="match status" value="1"/>
</dbReference>
<keyword evidence="1" id="KW-0812">Transmembrane</keyword>
<organism evidence="2 3">
    <name type="scientific">Streptomyces cacaoi</name>
    <dbReference type="NCBI Taxonomy" id="1898"/>
    <lineage>
        <taxon>Bacteria</taxon>
        <taxon>Bacillati</taxon>
        <taxon>Actinomycetota</taxon>
        <taxon>Actinomycetes</taxon>
        <taxon>Kitasatosporales</taxon>
        <taxon>Streptomycetaceae</taxon>
        <taxon>Streptomyces</taxon>
    </lineage>
</organism>
<keyword evidence="3" id="KW-1185">Reference proteome</keyword>
<comment type="caution">
    <text evidence="2">The sequence shown here is derived from an EMBL/GenBank/DDBJ whole genome shotgun (WGS) entry which is preliminary data.</text>
</comment>
<evidence type="ECO:0000313" key="3">
    <source>
        <dbReference type="Proteomes" id="UP000319210"/>
    </source>
</evidence>
<name>A0A4Y3R0I7_STRCI</name>
<feature type="transmembrane region" description="Helical" evidence="1">
    <location>
        <begin position="39"/>
        <end position="60"/>
    </location>
</feature>
<dbReference type="OrthoDB" id="3781030at2"/>